<comment type="caution">
    <text evidence="1">The sequence shown here is derived from an EMBL/GenBank/DDBJ whole genome shotgun (WGS) entry which is preliminary data.</text>
</comment>
<dbReference type="EMBL" id="MCGO01000061">
    <property type="protein sequence ID" value="ORY34540.1"/>
    <property type="molecule type" value="Genomic_DNA"/>
</dbReference>
<proteinExistence type="predicted"/>
<sequence length="113" mass="13161">MEPFHTSAQRLSSSIQMCFQKILSPYIENVARELYARNIIKNKGQISHDGRPQEMATKKKHWEAIIRYIATLIQPREEPYEQSEILVVSITLHQTQANLSIPLVPQFLSRIWS</sequence>
<gene>
    <name evidence="1" type="ORF">BCR33DRAFT_508592</name>
</gene>
<organism evidence="1 2">
    <name type="scientific">Rhizoclosmatium globosum</name>
    <dbReference type="NCBI Taxonomy" id="329046"/>
    <lineage>
        <taxon>Eukaryota</taxon>
        <taxon>Fungi</taxon>
        <taxon>Fungi incertae sedis</taxon>
        <taxon>Chytridiomycota</taxon>
        <taxon>Chytridiomycota incertae sedis</taxon>
        <taxon>Chytridiomycetes</taxon>
        <taxon>Chytridiales</taxon>
        <taxon>Chytriomycetaceae</taxon>
        <taxon>Rhizoclosmatium</taxon>
    </lineage>
</organism>
<evidence type="ECO:0000313" key="1">
    <source>
        <dbReference type="EMBL" id="ORY34540.1"/>
    </source>
</evidence>
<reference evidence="1 2" key="1">
    <citation type="submission" date="2016-07" db="EMBL/GenBank/DDBJ databases">
        <title>Pervasive Adenine N6-methylation of Active Genes in Fungi.</title>
        <authorList>
            <consortium name="DOE Joint Genome Institute"/>
            <person name="Mondo S.J."/>
            <person name="Dannebaum R.O."/>
            <person name="Kuo R.C."/>
            <person name="Labutti K."/>
            <person name="Haridas S."/>
            <person name="Kuo A."/>
            <person name="Salamov A."/>
            <person name="Ahrendt S.R."/>
            <person name="Lipzen A."/>
            <person name="Sullivan W."/>
            <person name="Andreopoulos W.B."/>
            <person name="Clum A."/>
            <person name="Lindquist E."/>
            <person name="Daum C."/>
            <person name="Ramamoorthy G.K."/>
            <person name="Gryganskyi A."/>
            <person name="Culley D."/>
            <person name="Magnuson J.K."/>
            <person name="James T.Y."/>
            <person name="O'Malley M.A."/>
            <person name="Stajich J.E."/>
            <person name="Spatafora J.W."/>
            <person name="Visel A."/>
            <person name="Grigoriev I.V."/>
        </authorList>
    </citation>
    <scope>NUCLEOTIDE SEQUENCE [LARGE SCALE GENOMIC DNA]</scope>
    <source>
        <strain evidence="1 2">JEL800</strain>
    </source>
</reference>
<evidence type="ECO:0000313" key="2">
    <source>
        <dbReference type="Proteomes" id="UP000193642"/>
    </source>
</evidence>
<dbReference type="Proteomes" id="UP000193642">
    <property type="component" value="Unassembled WGS sequence"/>
</dbReference>
<keyword evidence="2" id="KW-1185">Reference proteome</keyword>
<accession>A0A1Y2BIX4</accession>
<name>A0A1Y2BIX4_9FUNG</name>
<dbReference type="AlphaFoldDB" id="A0A1Y2BIX4"/>
<protein>
    <submittedName>
        <fullName evidence="1">Uncharacterized protein</fullName>
    </submittedName>
</protein>